<dbReference type="Pfam" id="PF13884">
    <property type="entry name" value="Peptidase_S74"/>
    <property type="match status" value="1"/>
</dbReference>
<comment type="caution">
    <text evidence="3">The sequence shown here is derived from an EMBL/GenBank/DDBJ whole genome shotgun (WGS) entry which is preliminary data.</text>
</comment>
<dbReference type="RefSeq" id="WP_249677275.1">
    <property type="nucleotide sequence ID" value="NZ_JAMCOF010000008.1"/>
</dbReference>
<name>A0ABT0PAZ7_9HYPH</name>
<feature type="region of interest" description="Disordered" evidence="1">
    <location>
        <begin position="1"/>
        <end position="20"/>
    </location>
</feature>
<dbReference type="Proteomes" id="UP001523003">
    <property type="component" value="Unassembled WGS sequence"/>
</dbReference>
<gene>
    <name evidence="3" type="ORF">M4Z11_05330</name>
</gene>
<evidence type="ECO:0000259" key="2">
    <source>
        <dbReference type="Pfam" id="PF13884"/>
    </source>
</evidence>
<accession>A0ABT0PAZ7</accession>
<evidence type="ECO:0000313" key="4">
    <source>
        <dbReference type="Proteomes" id="UP001523003"/>
    </source>
</evidence>
<evidence type="ECO:0000313" key="3">
    <source>
        <dbReference type="EMBL" id="MCL6230018.1"/>
    </source>
</evidence>
<keyword evidence="4" id="KW-1185">Reference proteome</keyword>
<dbReference type="EMBL" id="JAMCOF010000008">
    <property type="protein sequence ID" value="MCL6230018.1"/>
    <property type="molecule type" value="Genomic_DNA"/>
</dbReference>
<reference evidence="3 4" key="1">
    <citation type="submission" date="2022-05" db="EMBL/GenBank/DDBJ databases">
        <title>Description of the Bartonella bilalgolemii sp. nov. Isolated from Apodemus uralensis (Pallas 1811).</title>
        <authorList>
            <person name="Zgheib R."/>
            <person name="Celebi B."/>
        </authorList>
    </citation>
    <scope>NUCLEOTIDE SEQUENCE [LARGE SCALE GENOMIC DNA]</scope>
    <source>
        <strain evidence="3 4">G70</strain>
    </source>
</reference>
<evidence type="ECO:0000256" key="1">
    <source>
        <dbReference type="SAM" id="MobiDB-lite"/>
    </source>
</evidence>
<dbReference type="InterPro" id="IPR030392">
    <property type="entry name" value="S74_ICA"/>
</dbReference>
<feature type="domain" description="Peptidase S74" evidence="2">
    <location>
        <begin position="272"/>
        <end position="319"/>
    </location>
</feature>
<proteinExistence type="predicted"/>
<sequence length="343" mass="36827">MGKSTKPTQTTTQTSAPPQWAQGIFEQAAQDAMNFYNKGSGKAVYDGERVAGLSDQTKNAINGLNNTAQNYENSYLNGLATGQNSTSKNLSEMASGQQIGNNPYFNDALQNALNKATNSINSSLAGAGRYGSGAHTGVLANELGGMATQALSQQYNQDVSHMMNANGLIDQANQNQLAGANNFFQGKGQSNMNALTGGNLIDANNQQKLDAERQKWEQQNNLDWDHLSKLLSAGGAAAGGYGTQTSLTQQKPNPWKILGNAGSILGGWAGLSDVRAKENIIVVGQKNGHKLYDYNYKGYPERYRGVIAQEVLQTNPEAVFLNTATGFLHVDYNKLGFSMERVL</sequence>
<organism evidence="3 4">
    <name type="scientific">Bartonella bilalgolemii</name>
    <dbReference type="NCBI Taxonomy" id="2942911"/>
    <lineage>
        <taxon>Bacteria</taxon>
        <taxon>Pseudomonadati</taxon>
        <taxon>Pseudomonadota</taxon>
        <taxon>Alphaproteobacteria</taxon>
        <taxon>Hyphomicrobiales</taxon>
        <taxon>Bartonellaceae</taxon>
        <taxon>Bartonella</taxon>
    </lineage>
</organism>
<protein>
    <submittedName>
        <fullName evidence="3">Tail fiber domain-containing protein</fullName>
    </submittedName>
</protein>